<protein>
    <recommendedName>
        <fullName evidence="10">Tetratricopeptide repeat protein</fullName>
    </recommendedName>
</protein>
<gene>
    <name evidence="8" type="ORF">ACU52_07830</name>
</gene>
<dbReference type="Proteomes" id="UP000036951">
    <property type="component" value="Unassembled WGS sequence"/>
</dbReference>
<keyword evidence="3" id="KW-0677">Repeat</keyword>
<comment type="caution">
    <text evidence="8">The sequence shown here is derived from an EMBL/GenBank/DDBJ whole genome shotgun (WGS) entry which is preliminary data.</text>
</comment>
<comment type="subcellular location">
    <subcellularLocation>
        <location evidence="1">Cytoplasm</location>
    </subcellularLocation>
</comment>
<dbReference type="Gene3D" id="1.25.40.10">
    <property type="entry name" value="Tetratricopeptide repeat domain"/>
    <property type="match status" value="2"/>
</dbReference>
<dbReference type="PANTHER" id="PTHR46630">
    <property type="entry name" value="TETRATRICOPEPTIDE REPEAT PROTEIN 29"/>
    <property type="match status" value="1"/>
</dbReference>
<dbReference type="InterPro" id="IPR051476">
    <property type="entry name" value="Bac_ResReg_Asp_Phosphatase"/>
</dbReference>
<evidence type="ECO:0000313" key="9">
    <source>
        <dbReference type="Proteomes" id="UP000036951"/>
    </source>
</evidence>
<keyword evidence="2" id="KW-0963">Cytoplasm</keyword>
<dbReference type="GO" id="GO:0005737">
    <property type="term" value="C:cytoplasm"/>
    <property type="evidence" value="ECO:0007669"/>
    <property type="project" value="UniProtKB-SubCell"/>
</dbReference>
<keyword evidence="7" id="KW-0472">Membrane</keyword>
<comment type="similarity">
    <text evidence="5">Belongs to the Rap family.</text>
</comment>
<feature type="coiled-coil region" evidence="6">
    <location>
        <begin position="379"/>
        <end position="434"/>
    </location>
</feature>
<evidence type="ECO:0000256" key="5">
    <source>
        <dbReference type="ARBA" id="ARBA00038253"/>
    </source>
</evidence>
<dbReference type="SUPFAM" id="SSF48452">
    <property type="entry name" value="TPR-like"/>
    <property type="match status" value="1"/>
</dbReference>
<keyword evidence="7" id="KW-1133">Transmembrane helix</keyword>
<keyword evidence="4" id="KW-0802">TPR repeat</keyword>
<evidence type="ECO:0000256" key="2">
    <source>
        <dbReference type="ARBA" id="ARBA00022490"/>
    </source>
</evidence>
<evidence type="ECO:0000256" key="7">
    <source>
        <dbReference type="SAM" id="Phobius"/>
    </source>
</evidence>
<accession>A0A8E1QYT3</accession>
<dbReference type="EMBL" id="LFQU01000013">
    <property type="protein sequence ID" value="KOO68424.1"/>
    <property type="molecule type" value="Genomic_DNA"/>
</dbReference>
<organism evidence="8 9">
    <name type="scientific">Xylanibacter rarus</name>
    <dbReference type="NCBI Taxonomy" id="1676614"/>
    <lineage>
        <taxon>Bacteria</taxon>
        <taxon>Pseudomonadati</taxon>
        <taxon>Bacteroidota</taxon>
        <taxon>Bacteroidia</taxon>
        <taxon>Bacteroidales</taxon>
        <taxon>Prevotellaceae</taxon>
        <taxon>Xylanibacter</taxon>
    </lineage>
</organism>
<dbReference type="InterPro" id="IPR011990">
    <property type="entry name" value="TPR-like_helical_dom_sf"/>
</dbReference>
<keyword evidence="6" id="KW-0175">Coiled coil</keyword>
<evidence type="ECO:0000313" key="8">
    <source>
        <dbReference type="EMBL" id="KOO68424.1"/>
    </source>
</evidence>
<dbReference type="PROSITE" id="PS51257">
    <property type="entry name" value="PROKAR_LIPOPROTEIN"/>
    <property type="match status" value="1"/>
</dbReference>
<dbReference type="AlphaFoldDB" id="A0A8E1QYT3"/>
<evidence type="ECO:0008006" key="10">
    <source>
        <dbReference type="Google" id="ProtNLM"/>
    </source>
</evidence>
<evidence type="ECO:0000256" key="1">
    <source>
        <dbReference type="ARBA" id="ARBA00004496"/>
    </source>
</evidence>
<name>A0A8E1QYT3_9BACT</name>
<dbReference type="PANTHER" id="PTHR46630:SF1">
    <property type="entry name" value="TETRATRICOPEPTIDE REPEAT PROTEIN 29"/>
    <property type="match status" value="1"/>
</dbReference>
<sequence>MKKLIFILILLPLMISCTDNNNKAEKILSNADSLLQAGNTDKAIMLLERINGKSLTGADARAKYCLLLTKAYNTLGKVLSNDSLIDFSIKYFEKTKNHTDLARSYYYKGMCMLDRGDFENGVILLKKAESEEKLSSDPSLRQYIYINLSHVNLESGNYKTALRYSLKALENAEKRNNTIWMCVSLDKTASCYYFMNKKDSAELYMSRIIPLLEKINDKEMSSMFLNNIGLIWYEKGLYEKAEPMFREAFNLLDVPTTRINLAKVCYARGKTEVCDTLLAKALEGANFDEKAEIYQFMAEKAEKENRPEEANIFHKKEKIMQDSALARKKTEEMLSLQNEYDNMKKDEMTGQRIGMIIIISVSVLLFFAISSVFLFRRRANRTRRLITEIRRETDKYQRELEDAERTSRGDKKEIERLRKKLEQGEARLSAILDHGKDLYESVKLDGNVSKWSKDDFEAVVEYLRAKMPNEVRMIEETHTKLTAYATFFLLLSAIGMDAADTARIMGISQGAVRTMRHRLKKKEKGENNN</sequence>
<feature type="transmembrane region" description="Helical" evidence="7">
    <location>
        <begin position="353"/>
        <end position="375"/>
    </location>
</feature>
<keyword evidence="9" id="KW-1185">Reference proteome</keyword>
<evidence type="ECO:0000256" key="6">
    <source>
        <dbReference type="SAM" id="Coils"/>
    </source>
</evidence>
<evidence type="ECO:0000256" key="4">
    <source>
        <dbReference type="ARBA" id="ARBA00022803"/>
    </source>
</evidence>
<reference evidence="8 9" key="1">
    <citation type="submission" date="2015-06" db="EMBL/GenBank/DDBJ databases">
        <title>Prevotella sp. 109, sp. nov., a novel member of the family Prevotellaceae isolated from human faeces.</title>
        <authorList>
            <person name="Shkoporov A.N."/>
            <person name="Chaplin A.V."/>
            <person name="Kafarskaia L.I."/>
            <person name="Efimov B.A."/>
        </authorList>
    </citation>
    <scope>NUCLEOTIDE SEQUENCE [LARGE SCALE GENOMIC DNA]</scope>
    <source>
        <strain evidence="8 9">109</strain>
    </source>
</reference>
<proteinExistence type="inferred from homology"/>
<keyword evidence="7" id="KW-0812">Transmembrane</keyword>
<evidence type="ECO:0000256" key="3">
    <source>
        <dbReference type="ARBA" id="ARBA00022737"/>
    </source>
</evidence>